<dbReference type="Proteomes" id="UP000694845">
    <property type="component" value="Unplaced"/>
</dbReference>
<evidence type="ECO:0000259" key="2">
    <source>
        <dbReference type="PROSITE" id="PS51019"/>
    </source>
</evidence>
<accession>A0A8B7YWT7</accession>
<dbReference type="PANTHER" id="PTHR45828:SF45">
    <property type="entry name" value="REELIN DOMAIN-CONTAINING PROTEIN"/>
    <property type="match status" value="1"/>
</dbReference>
<dbReference type="PROSITE" id="PS51019">
    <property type="entry name" value="REELIN"/>
    <property type="match status" value="1"/>
</dbReference>
<reference evidence="4 5" key="1">
    <citation type="submission" date="2025-04" db="UniProtKB">
        <authorList>
            <consortium name="RefSeq"/>
        </authorList>
    </citation>
    <scope>IDENTIFICATION</scope>
</reference>
<dbReference type="OMA" id="APISACE"/>
<dbReference type="OrthoDB" id="2419613at2759"/>
<sequence length="199" mass="21426">MEAHTFVLVALLPHCALAYSYGAPVHRHPNVCIRMSPGRRHGNNTATGPPPYTIAVSEMAYTPGKSFQVTIRADQGVTFSGFFIQARSQADTSLTSALGTFMDIPHETHVLNCSSTAGAWSHSNDKDRTEVTATWMPPSESQDTIAFQATIVRGPKSVYWEGVKSLPLCYMPSAAPGPVFSGVFPLTFANLLALMVGLP</sequence>
<dbReference type="PANTHER" id="PTHR45828">
    <property type="entry name" value="CYTOCHROME B561/FERRIC REDUCTASE TRANSMEMBRANE"/>
    <property type="match status" value="1"/>
</dbReference>
<gene>
    <name evidence="4 5" type="primary">LOC110982789</name>
</gene>
<dbReference type="AlphaFoldDB" id="A0A8B7YWT7"/>
<dbReference type="Pfam" id="PF02014">
    <property type="entry name" value="Reeler"/>
    <property type="match status" value="1"/>
</dbReference>
<feature type="domain" description="Reelin" evidence="2">
    <location>
        <begin position="17"/>
        <end position="181"/>
    </location>
</feature>
<evidence type="ECO:0000313" key="4">
    <source>
        <dbReference type="RefSeq" id="XP_022097156.1"/>
    </source>
</evidence>
<evidence type="ECO:0000313" key="3">
    <source>
        <dbReference type="Proteomes" id="UP000694845"/>
    </source>
</evidence>
<organism evidence="3 5">
    <name type="scientific">Acanthaster planci</name>
    <name type="common">Crown-of-thorns starfish</name>
    <dbReference type="NCBI Taxonomy" id="133434"/>
    <lineage>
        <taxon>Eukaryota</taxon>
        <taxon>Metazoa</taxon>
        <taxon>Echinodermata</taxon>
        <taxon>Eleutherozoa</taxon>
        <taxon>Asterozoa</taxon>
        <taxon>Asteroidea</taxon>
        <taxon>Valvatacea</taxon>
        <taxon>Valvatida</taxon>
        <taxon>Acanthasteridae</taxon>
        <taxon>Acanthaster</taxon>
    </lineage>
</organism>
<evidence type="ECO:0000256" key="1">
    <source>
        <dbReference type="SAM" id="SignalP"/>
    </source>
</evidence>
<dbReference type="GO" id="GO:0016020">
    <property type="term" value="C:membrane"/>
    <property type="evidence" value="ECO:0007669"/>
    <property type="project" value="TreeGrafter"/>
</dbReference>
<dbReference type="GeneID" id="110982789"/>
<proteinExistence type="predicted"/>
<feature type="chain" id="PRO_5044665630" evidence="1">
    <location>
        <begin position="19"/>
        <end position="199"/>
    </location>
</feature>
<dbReference type="Gene3D" id="2.60.40.4060">
    <property type="entry name" value="Reeler domain"/>
    <property type="match status" value="1"/>
</dbReference>
<feature type="signal peptide" evidence="1">
    <location>
        <begin position="1"/>
        <end position="18"/>
    </location>
</feature>
<name>A0A8B7YWT7_ACAPL</name>
<keyword evidence="1" id="KW-0732">Signal</keyword>
<dbReference type="RefSeq" id="XP_022097156.1">
    <property type="nucleotide sequence ID" value="XM_022241464.1"/>
</dbReference>
<protein>
    <submittedName>
        <fullName evidence="4 5">Defense protein isoform X2</fullName>
    </submittedName>
</protein>
<dbReference type="InterPro" id="IPR042307">
    <property type="entry name" value="Reeler_sf"/>
</dbReference>
<keyword evidence="3" id="KW-1185">Reference proteome</keyword>
<dbReference type="InterPro" id="IPR002861">
    <property type="entry name" value="Reeler_dom"/>
</dbReference>
<dbReference type="RefSeq" id="XP_022097157.1">
    <property type="nucleotide sequence ID" value="XM_022241465.1"/>
</dbReference>
<dbReference type="CDD" id="cd08544">
    <property type="entry name" value="Reeler"/>
    <property type="match status" value="1"/>
</dbReference>
<evidence type="ECO:0000313" key="5">
    <source>
        <dbReference type="RefSeq" id="XP_022097157.1"/>
    </source>
</evidence>
<dbReference type="InterPro" id="IPR051237">
    <property type="entry name" value="Ferric-chelate_Red/DefProt"/>
</dbReference>